<name>A0A6P1SW47_9RHOB</name>
<dbReference type="RefSeq" id="WP_161861460.1">
    <property type="nucleotide sequence ID" value="NZ_CP046620.1"/>
</dbReference>
<gene>
    <name evidence="2" type="ORF">GO499_06605</name>
</gene>
<feature type="domain" description="Metallo-beta-lactamase" evidence="1">
    <location>
        <begin position="52"/>
        <end position="233"/>
    </location>
</feature>
<dbReference type="EMBL" id="CP046620">
    <property type="protein sequence ID" value="QHQ34894.1"/>
    <property type="molecule type" value="Genomic_DNA"/>
</dbReference>
<dbReference type="Proteomes" id="UP000464495">
    <property type="component" value="Chromosome"/>
</dbReference>
<dbReference type="InterPro" id="IPR001279">
    <property type="entry name" value="Metallo-B-lactamas"/>
</dbReference>
<dbReference type="Gene3D" id="3.60.15.10">
    <property type="entry name" value="Ribonuclease Z/Hydroxyacylglutathione hydrolase-like"/>
    <property type="match status" value="1"/>
</dbReference>
<evidence type="ECO:0000313" key="2">
    <source>
        <dbReference type="EMBL" id="QHQ34894.1"/>
    </source>
</evidence>
<dbReference type="SUPFAM" id="SSF56281">
    <property type="entry name" value="Metallo-hydrolase/oxidoreductase"/>
    <property type="match status" value="1"/>
</dbReference>
<evidence type="ECO:0000259" key="1">
    <source>
        <dbReference type="Pfam" id="PF12706"/>
    </source>
</evidence>
<sequence>MAELAITILGCGSSGGVPRLGGHWGACDPENPKNHRRRCSILVEKTDGSGTTRVLVDSSPDLRMQLLDAGVGHLDAVVYTHEHADHVHGLDDLRMIVFNRRSRLPVWADTKTTASLTARFGYAFIQPEGSSYPPILELNAIDGAFKISGEGGDVPFLPFRVQHGGITSLGFRIHDIAYLPDVSDMPADVWPLLEGLQMWILDSLRYTPHPTHINFETALAWIDRVSPKAAILTNLHIDMDHDTVAAETPSHIRPAHDGLRLSFEV</sequence>
<dbReference type="PANTHER" id="PTHR42663">
    <property type="entry name" value="HYDROLASE C777.06C-RELATED-RELATED"/>
    <property type="match status" value="1"/>
</dbReference>
<dbReference type="InterPro" id="IPR036866">
    <property type="entry name" value="RibonucZ/Hydroxyglut_hydro"/>
</dbReference>
<organism evidence="2 3">
    <name type="scientific">Algicella marina</name>
    <dbReference type="NCBI Taxonomy" id="2683284"/>
    <lineage>
        <taxon>Bacteria</taxon>
        <taxon>Pseudomonadati</taxon>
        <taxon>Pseudomonadota</taxon>
        <taxon>Alphaproteobacteria</taxon>
        <taxon>Rhodobacterales</taxon>
        <taxon>Paracoccaceae</taxon>
        <taxon>Algicella</taxon>
    </lineage>
</organism>
<reference evidence="2 3" key="1">
    <citation type="submission" date="2019-12" db="EMBL/GenBank/DDBJ databases">
        <title>Complete genome sequence of Algicella marina strain 9Alg 56(T) isolated from the red alga Tichocarpus crinitus.</title>
        <authorList>
            <person name="Kim S.-G."/>
            <person name="Nedashkovskaya O.I."/>
        </authorList>
    </citation>
    <scope>NUCLEOTIDE SEQUENCE [LARGE SCALE GENOMIC DNA]</scope>
    <source>
        <strain evidence="2 3">9Alg 56</strain>
    </source>
</reference>
<keyword evidence="3" id="KW-1185">Reference proteome</keyword>
<dbReference type="AlphaFoldDB" id="A0A6P1SW47"/>
<accession>A0A6P1SW47</accession>
<protein>
    <submittedName>
        <fullName evidence="2">MBL fold metallo-hydrolase</fullName>
    </submittedName>
</protein>
<proteinExistence type="predicted"/>
<dbReference type="CDD" id="cd16279">
    <property type="entry name" value="metallo-hydrolase-like_MBL-fold"/>
    <property type="match status" value="1"/>
</dbReference>
<dbReference type="KEGG" id="amaq:GO499_06605"/>
<evidence type="ECO:0000313" key="3">
    <source>
        <dbReference type="Proteomes" id="UP000464495"/>
    </source>
</evidence>
<dbReference type="GO" id="GO:0016787">
    <property type="term" value="F:hydrolase activity"/>
    <property type="evidence" value="ECO:0007669"/>
    <property type="project" value="UniProtKB-KW"/>
</dbReference>
<keyword evidence="2" id="KW-0378">Hydrolase</keyword>
<dbReference type="Pfam" id="PF12706">
    <property type="entry name" value="Lactamase_B_2"/>
    <property type="match status" value="1"/>
</dbReference>
<dbReference type="PANTHER" id="PTHR42663:SF6">
    <property type="entry name" value="HYDROLASE C777.06C-RELATED"/>
    <property type="match status" value="1"/>
</dbReference>